<name>A0ACA9RA82_9GLOM</name>
<gene>
    <name evidence="1" type="ORF">RPERSI_LOCUS18053</name>
</gene>
<reference evidence="1" key="1">
    <citation type="submission" date="2021-06" db="EMBL/GenBank/DDBJ databases">
        <authorList>
            <person name="Kallberg Y."/>
            <person name="Tangrot J."/>
            <person name="Rosling A."/>
        </authorList>
    </citation>
    <scope>NUCLEOTIDE SEQUENCE</scope>
    <source>
        <strain evidence="1">MA461A</strain>
    </source>
</reference>
<keyword evidence="2" id="KW-1185">Reference proteome</keyword>
<evidence type="ECO:0000313" key="1">
    <source>
        <dbReference type="EMBL" id="CAG8784330.1"/>
    </source>
</evidence>
<dbReference type="EMBL" id="CAJVQC010047187">
    <property type="protein sequence ID" value="CAG8784330.1"/>
    <property type="molecule type" value="Genomic_DNA"/>
</dbReference>
<evidence type="ECO:0000313" key="2">
    <source>
        <dbReference type="Proteomes" id="UP000789920"/>
    </source>
</evidence>
<feature type="non-terminal residue" evidence="1">
    <location>
        <position position="187"/>
    </location>
</feature>
<sequence>MNNKHIQGFCMLWTQLRLGNYKNSKKASTIKGIFQNEEMHVNFHNRTFEDAIRYCKKDRNRCSKHHPYCRCDFFDLTKICDKCNENCLEFQTFTCVDDKSGPFEYGELPKSNNVEGFNQHLEEQKKIRIQTIEDIKKQIKPINEIVIDAFVNSGTAPHIIKELYNTIRDSQKKSYKRCFTPCNIYIY</sequence>
<proteinExistence type="predicted"/>
<dbReference type="Proteomes" id="UP000789920">
    <property type="component" value="Unassembled WGS sequence"/>
</dbReference>
<organism evidence="1 2">
    <name type="scientific">Racocetra persica</name>
    <dbReference type="NCBI Taxonomy" id="160502"/>
    <lineage>
        <taxon>Eukaryota</taxon>
        <taxon>Fungi</taxon>
        <taxon>Fungi incertae sedis</taxon>
        <taxon>Mucoromycota</taxon>
        <taxon>Glomeromycotina</taxon>
        <taxon>Glomeromycetes</taxon>
        <taxon>Diversisporales</taxon>
        <taxon>Gigasporaceae</taxon>
        <taxon>Racocetra</taxon>
    </lineage>
</organism>
<comment type="caution">
    <text evidence="1">The sequence shown here is derived from an EMBL/GenBank/DDBJ whole genome shotgun (WGS) entry which is preliminary data.</text>
</comment>
<protein>
    <submittedName>
        <fullName evidence="1">2019_t:CDS:1</fullName>
    </submittedName>
</protein>
<accession>A0ACA9RA82</accession>